<proteinExistence type="predicted"/>
<name>A0A318HD18_9MYCO</name>
<protein>
    <submittedName>
        <fullName evidence="2">Crotonobetainyl-CoA:carnitine CoA-transferase CaiB-like acyl-CoA transferase</fullName>
    </submittedName>
</protein>
<dbReference type="RefSeq" id="WP_235658442.1">
    <property type="nucleotide sequence ID" value="NZ_QJJU01000013.1"/>
</dbReference>
<sequence>MADGGEAIAPFAGWRVVELSTGIAASYCGKMFADAGAEVVKIEPLQGDPMRRWSAGGGAGALFGYLAADKRSVLRDDEEDSALIGGADLVITDLTDGWSLDDLAARVGQSAVVAAITPFGTAGPYVDEQVDANEFILQALCGSIAGRGWPGSEPLQAGGRIGEWVAGTFAAVASAAAVRHARSGGGGAVIDVSIYESMVVVMGSLSAMSASVLGGDAFMTQRSLELPSIVPTADGMIGFCTITAQQFQDFLVLIDRPDLLDDDDLAAMPGRVRRRDEFLAMVQRWTETRTTNEILDLAVALRIPVAPIGTPASVMKVDHFVERGVFVESTRGASQPRVPYRSTAVATRAPGSPPDVGEDTGRVHWQLRGGEPQHGRPDALPLAGVRVVDFTAFWAGPVATQILGTLGADVIKVEGVRRPDGMRLAGGRPPTWEQWWEWGPVFLCSNTNKRGISVELSEPRGRALALDLIARSDIVVENFSPRVMANFDLEWEAVHAANPRAIMVRMPAFGLDGPWRDRVGFAQTMEQASGMAWITGYPDGPPIIPRGACDPVAGLHAAFAAIAAIVVRDRTDAGMQVESAMVESVLNVAAEMVLEYSQNGIELRRDGNRGPGASPQGVYRCHTDDDWAAVALLDDAAWPALAALIGRPELGRDPALMTQSGRRFQADQIDKLLSDWAAQRTVCEAVRALREQGVAASAVVAPPALLDDEHLLARGFWETVEHPVVGSYRCTGMPFTFVGRPRRWVLTPPPVYGQHTVEVLTDLLGLTEDELADLRAAGAISDRPAGL</sequence>
<dbReference type="InterPro" id="IPR050483">
    <property type="entry name" value="CoA-transferase_III_domain"/>
</dbReference>
<organism evidence="2 3">
    <name type="scientific">Mycolicibacterium moriokaense</name>
    <dbReference type="NCBI Taxonomy" id="39691"/>
    <lineage>
        <taxon>Bacteria</taxon>
        <taxon>Bacillati</taxon>
        <taxon>Actinomycetota</taxon>
        <taxon>Actinomycetes</taxon>
        <taxon>Mycobacteriales</taxon>
        <taxon>Mycobacteriaceae</taxon>
        <taxon>Mycolicibacterium</taxon>
    </lineage>
</organism>
<dbReference type="Pfam" id="PF02515">
    <property type="entry name" value="CoA_transf_3"/>
    <property type="match status" value="2"/>
</dbReference>
<accession>A0A318HD18</accession>
<dbReference type="InterPro" id="IPR044855">
    <property type="entry name" value="CoA-Trfase_III_dom3_sf"/>
</dbReference>
<keyword evidence="3" id="KW-1185">Reference proteome</keyword>
<evidence type="ECO:0000256" key="1">
    <source>
        <dbReference type="ARBA" id="ARBA00022679"/>
    </source>
</evidence>
<dbReference type="Gene3D" id="3.40.50.10540">
    <property type="entry name" value="Crotonobetainyl-coa:carnitine coa-transferase, domain 1"/>
    <property type="match status" value="2"/>
</dbReference>
<evidence type="ECO:0000313" key="2">
    <source>
        <dbReference type="EMBL" id="PXX06519.1"/>
    </source>
</evidence>
<dbReference type="GO" id="GO:0008410">
    <property type="term" value="F:CoA-transferase activity"/>
    <property type="evidence" value="ECO:0007669"/>
    <property type="project" value="TreeGrafter"/>
</dbReference>
<dbReference type="InterPro" id="IPR003673">
    <property type="entry name" value="CoA-Trfase_fam_III"/>
</dbReference>
<dbReference type="InterPro" id="IPR023606">
    <property type="entry name" value="CoA-Trfase_III_dom_1_sf"/>
</dbReference>
<dbReference type="EMBL" id="QJJU01000013">
    <property type="protein sequence ID" value="PXX06519.1"/>
    <property type="molecule type" value="Genomic_DNA"/>
</dbReference>
<evidence type="ECO:0000313" key="3">
    <source>
        <dbReference type="Proteomes" id="UP000247781"/>
    </source>
</evidence>
<gene>
    <name evidence="2" type="ORF">C8E89_11331</name>
</gene>
<dbReference type="AlphaFoldDB" id="A0A318HD18"/>
<reference evidence="3" key="1">
    <citation type="submission" date="2018-05" db="EMBL/GenBank/DDBJ databases">
        <authorList>
            <person name="Deangelis K."/>
            <person name="Huntemann M."/>
            <person name="Clum A."/>
            <person name="Pillay M."/>
            <person name="Palaniappan K."/>
            <person name="Varghese N."/>
            <person name="Mikhailova N."/>
            <person name="Stamatis D."/>
            <person name="Reddy T."/>
            <person name="Daum C."/>
            <person name="Shapiro N."/>
            <person name="Ivanova N."/>
            <person name="Kyrpides N."/>
            <person name="Woyke T."/>
        </authorList>
    </citation>
    <scope>NUCLEOTIDE SEQUENCE [LARGE SCALE GENOMIC DNA]</scope>
    <source>
        <strain evidence="3">GAS496</strain>
    </source>
</reference>
<reference evidence="2 3" key="2">
    <citation type="submission" date="2018-06" db="EMBL/GenBank/DDBJ databases">
        <title>Sequencing of bacterial isolates from soil warming experiment in Harvard Forest, Massachusetts, USA.</title>
        <authorList>
            <person name="Deangelis K.PhD."/>
        </authorList>
    </citation>
    <scope>NUCLEOTIDE SEQUENCE [LARGE SCALE GENOMIC DNA]</scope>
    <source>
        <strain evidence="2 3">GAS496</strain>
    </source>
</reference>
<dbReference type="PANTHER" id="PTHR48207">
    <property type="entry name" value="SUCCINATE--HYDROXYMETHYLGLUTARATE COA-TRANSFERASE"/>
    <property type="match status" value="1"/>
</dbReference>
<dbReference type="Proteomes" id="UP000247781">
    <property type="component" value="Unassembled WGS sequence"/>
</dbReference>
<dbReference type="Gene3D" id="3.30.1540.10">
    <property type="entry name" value="formyl-coa transferase, domain 3"/>
    <property type="match status" value="2"/>
</dbReference>
<comment type="caution">
    <text evidence="2">The sequence shown here is derived from an EMBL/GenBank/DDBJ whole genome shotgun (WGS) entry which is preliminary data.</text>
</comment>
<dbReference type="SUPFAM" id="SSF89796">
    <property type="entry name" value="CoA-transferase family III (CaiB/BaiF)"/>
    <property type="match status" value="2"/>
</dbReference>
<dbReference type="PANTHER" id="PTHR48207:SF3">
    <property type="entry name" value="SUCCINATE--HYDROXYMETHYLGLUTARATE COA-TRANSFERASE"/>
    <property type="match status" value="1"/>
</dbReference>
<keyword evidence="1 2" id="KW-0808">Transferase</keyword>